<dbReference type="SUPFAM" id="SSF52540">
    <property type="entry name" value="P-loop containing nucleoside triphosphate hydrolases"/>
    <property type="match status" value="1"/>
</dbReference>
<dbReference type="InterPro" id="IPR051396">
    <property type="entry name" value="Bact_Antivir_Def_Nuclease"/>
</dbReference>
<proteinExistence type="predicted"/>
<protein>
    <submittedName>
        <fullName evidence="3">Recombination protein F</fullName>
    </submittedName>
</protein>
<dbReference type="GO" id="GO:0006302">
    <property type="term" value="P:double-strand break repair"/>
    <property type="evidence" value="ECO:0007669"/>
    <property type="project" value="InterPro"/>
</dbReference>
<dbReference type="SMART" id="SM00382">
    <property type="entry name" value="AAA"/>
    <property type="match status" value="1"/>
</dbReference>
<dbReference type="OrthoDB" id="9801813at2"/>
<dbReference type="Gene3D" id="3.40.50.300">
    <property type="entry name" value="P-loop containing nucleotide triphosphate hydrolases"/>
    <property type="match status" value="2"/>
</dbReference>
<gene>
    <name evidence="3" type="ORF">K239x_27530</name>
</gene>
<dbReference type="Pfam" id="PF13304">
    <property type="entry name" value="AAA_21"/>
    <property type="match status" value="1"/>
</dbReference>
<dbReference type="EMBL" id="CP036526">
    <property type="protein sequence ID" value="QDT10763.1"/>
    <property type="molecule type" value="Genomic_DNA"/>
</dbReference>
<evidence type="ECO:0000259" key="2">
    <source>
        <dbReference type="SMART" id="SM00382"/>
    </source>
</evidence>
<dbReference type="PANTHER" id="PTHR43581">
    <property type="entry name" value="ATP/GTP PHOSPHATASE"/>
    <property type="match status" value="1"/>
</dbReference>
<dbReference type="CDD" id="cd00267">
    <property type="entry name" value="ABC_ATPase"/>
    <property type="match status" value="1"/>
</dbReference>
<evidence type="ECO:0000313" key="4">
    <source>
        <dbReference type="Proteomes" id="UP000319817"/>
    </source>
</evidence>
<dbReference type="InterPro" id="IPR027417">
    <property type="entry name" value="P-loop_NTPase"/>
</dbReference>
<dbReference type="InterPro" id="IPR038729">
    <property type="entry name" value="Rad50/SbcC_AAA"/>
</dbReference>
<name>A0A517NUH8_9BACT</name>
<accession>A0A517NUH8</accession>
<evidence type="ECO:0000313" key="3">
    <source>
        <dbReference type="EMBL" id="QDT10763.1"/>
    </source>
</evidence>
<organism evidence="3 4">
    <name type="scientific">Stieleria marina</name>
    <dbReference type="NCBI Taxonomy" id="1930275"/>
    <lineage>
        <taxon>Bacteria</taxon>
        <taxon>Pseudomonadati</taxon>
        <taxon>Planctomycetota</taxon>
        <taxon>Planctomycetia</taxon>
        <taxon>Pirellulales</taxon>
        <taxon>Pirellulaceae</taxon>
        <taxon>Stieleria</taxon>
    </lineage>
</organism>
<dbReference type="GO" id="GO:0016887">
    <property type="term" value="F:ATP hydrolysis activity"/>
    <property type="evidence" value="ECO:0007669"/>
    <property type="project" value="InterPro"/>
</dbReference>
<dbReference type="PANTHER" id="PTHR43581:SF2">
    <property type="entry name" value="EXCINUCLEASE ATPASE SUBUNIT"/>
    <property type="match status" value="1"/>
</dbReference>
<keyword evidence="4" id="KW-1185">Reference proteome</keyword>
<dbReference type="AlphaFoldDB" id="A0A517NUH8"/>
<dbReference type="InterPro" id="IPR003959">
    <property type="entry name" value="ATPase_AAA_core"/>
</dbReference>
<dbReference type="GO" id="GO:0005524">
    <property type="term" value="F:ATP binding"/>
    <property type="evidence" value="ECO:0007669"/>
    <property type="project" value="InterPro"/>
</dbReference>
<feature type="region of interest" description="Disordered" evidence="1">
    <location>
        <begin position="80"/>
        <end position="101"/>
    </location>
</feature>
<dbReference type="RefSeq" id="WP_145418498.1">
    <property type="nucleotide sequence ID" value="NZ_CP036526.1"/>
</dbReference>
<dbReference type="Proteomes" id="UP000319817">
    <property type="component" value="Chromosome"/>
</dbReference>
<evidence type="ECO:0000256" key="1">
    <source>
        <dbReference type="SAM" id="MobiDB-lite"/>
    </source>
</evidence>
<feature type="domain" description="AAA+ ATPase" evidence="2">
    <location>
        <begin position="24"/>
        <end position="392"/>
    </location>
</feature>
<dbReference type="InterPro" id="IPR003593">
    <property type="entry name" value="AAA+_ATPase"/>
</dbReference>
<sequence>MKLRHLTLHGFKNLDGLEVDFDSEFDTFVMLGGNGTGKSNLIEAIVSIFADVDLRRAPSFTYQLSYECRKEDVLIKGKSGDPVPTVTVSRSQADLPRENERTPDYLPDNIVAYYSGPGSRLETHFLDHRKREYEALRDPEKATYTPFLYCEPCYSDFLLLACFGAGSFDIREFVSGRMGIREIESVLFDIVKPQRAPTRSRAIAKADGDERFWDSTGEIANILGLLSDNSLAPSRSTEADENDFRANTKKEHLFLFLQDQDSLKRAARPFGESFGFFRQLCYLNTLGMVNDLTIKIHRRGQKKPFPFADFSEGERQLITIIGLLRMVSGGESLILLDEPDTHLNPRWKYDFLDILKQHAGDSSRNQVVIATHDPLVIGELRKEQVLMFQQDRETYQVEVQHPLEDPIGQGVAGLLKSEMFGLPSTLDSHTTQKIHRRYELYSMGDERTEEQTEEMHKIIGELSLLGFATDYRDPYYEKFAKALSRRPEFKKPQLTAAEREDQEEIADEILDEILGADG</sequence>
<reference evidence="3 4" key="1">
    <citation type="submission" date="2019-02" db="EMBL/GenBank/DDBJ databases">
        <title>Deep-cultivation of Planctomycetes and their phenomic and genomic characterization uncovers novel biology.</title>
        <authorList>
            <person name="Wiegand S."/>
            <person name="Jogler M."/>
            <person name="Boedeker C."/>
            <person name="Pinto D."/>
            <person name="Vollmers J."/>
            <person name="Rivas-Marin E."/>
            <person name="Kohn T."/>
            <person name="Peeters S.H."/>
            <person name="Heuer A."/>
            <person name="Rast P."/>
            <person name="Oberbeckmann S."/>
            <person name="Bunk B."/>
            <person name="Jeske O."/>
            <person name="Meyerdierks A."/>
            <person name="Storesund J.E."/>
            <person name="Kallscheuer N."/>
            <person name="Luecker S."/>
            <person name="Lage O.M."/>
            <person name="Pohl T."/>
            <person name="Merkel B.J."/>
            <person name="Hornburger P."/>
            <person name="Mueller R.-W."/>
            <person name="Bruemmer F."/>
            <person name="Labrenz M."/>
            <person name="Spormann A.M."/>
            <person name="Op den Camp H."/>
            <person name="Overmann J."/>
            <person name="Amann R."/>
            <person name="Jetten M.S.M."/>
            <person name="Mascher T."/>
            <person name="Medema M.H."/>
            <person name="Devos D.P."/>
            <person name="Kaster A.-K."/>
            <person name="Ovreas L."/>
            <person name="Rohde M."/>
            <person name="Galperin M.Y."/>
            <person name="Jogler C."/>
        </authorList>
    </citation>
    <scope>NUCLEOTIDE SEQUENCE [LARGE SCALE GENOMIC DNA]</scope>
    <source>
        <strain evidence="3 4">K23_9</strain>
    </source>
</reference>
<dbReference type="Pfam" id="PF13476">
    <property type="entry name" value="AAA_23"/>
    <property type="match status" value="1"/>
</dbReference>